<evidence type="ECO:0000313" key="2">
    <source>
        <dbReference type="EMBL" id="AFK39728.1"/>
    </source>
</evidence>
<keyword evidence="1" id="KW-1133">Transmembrane helix</keyword>
<sequence length="92" mass="9887">MLTSAPAAKASMNSLVPDLAIVPKLFTKSALVMPIPLSIMVKVLFALSGMIWMNNSGCPSSLLLSVRLSKRILSKASEALLMSSRRKISLLE</sequence>
<reference evidence="2" key="1">
    <citation type="submission" date="2012-05" db="EMBL/GenBank/DDBJ databases">
        <authorList>
            <person name="Krishnakumar V."/>
            <person name="Cheung F."/>
            <person name="Xiao Y."/>
            <person name="Chan A."/>
            <person name="Moskal W.A."/>
            <person name="Town C.D."/>
        </authorList>
    </citation>
    <scope>NUCLEOTIDE SEQUENCE</scope>
</reference>
<proteinExistence type="evidence at transcript level"/>
<keyword evidence="1" id="KW-0812">Transmembrane</keyword>
<feature type="transmembrane region" description="Helical" evidence="1">
    <location>
        <begin position="31"/>
        <end position="53"/>
    </location>
</feature>
<accession>I3SHI6</accession>
<protein>
    <submittedName>
        <fullName evidence="2">Uncharacterized protein</fullName>
    </submittedName>
</protein>
<dbReference type="EMBL" id="BT134464">
    <property type="protein sequence ID" value="AFK34259.1"/>
    <property type="molecule type" value="mRNA"/>
</dbReference>
<dbReference type="AlphaFoldDB" id="I3SHI6"/>
<evidence type="ECO:0000256" key="1">
    <source>
        <dbReference type="SAM" id="Phobius"/>
    </source>
</evidence>
<name>I3SHI6_LOTJA</name>
<keyword evidence="1" id="KW-0472">Membrane</keyword>
<organism evidence="2">
    <name type="scientific">Lotus japonicus</name>
    <name type="common">Lotus corniculatus var. japonicus</name>
    <dbReference type="NCBI Taxonomy" id="34305"/>
    <lineage>
        <taxon>Eukaryota</taxon>
        <taxon>Viridiplantae</taxon>
        <taxon>Streptophyta</taxon>
        <taxon>Embryophyta</taxon>
        <taxon>Tracheophyta</taxon>
        <taxon>Spermatophyta</taxon>
        <taxon>Magnoliopsida</taxon>
        <taxon>eudicotyledons</taxon>
        <taxon>Gunneridae</taxon>
        <taxon>Pentapetalae</taxon>
        <taxon>rosids</taxon>
        <taxon>fabids</taxon>
        <taxon>Fabales</taxon>
        <taxon>Fabaceae</taxon>
        <taxon>Papilionoideae</taxon>
        <taxon>50 kb inversion clade</taxon>
        <taxon>NPAAA clade</taxon>
        <taxon>Hologalegina</taxon>
        <taxon>robinioid clade</taxon>
        <taxon>Loteae</taxon>
        <taxon>Lotus</taxon>
    </lineage>
</organism>
<dbReference type="EMBL" id="BT139933">
    <property type="protein sequence ID" value="AFK39728.1"/>
    <property type="molecule type" value="mRNA"/>
</dbReference>